<accession>A0ACA9KH17</accession>
<sequence length="559" mass="62314">MSSMSEILNFVIGFLVSFAASVMNAVGLNLLKLDHVKNLHKPSESQRHECGRPLWHFGLYLYIMSQLVGSTIALNLKFHTLTQNLDYLKAQWVAPLGSISLIFNFVFARMLVGTRITKADIIGTFVVIISVIWIVVFGGMTGQDDENLTLEKLKSLMTRPLFIVYFSFLDILTFVLFGVALYCYWILQDDQRKMRDNFLKGIETKRLKKAVGMTMAGVGGLIASQTLLLAKSGVKLFYISVTVSNQFTDNLSYFILVGLLVTAVLQVYCLNTALKLHDSVLVVPMFYGFYTAMGLVNSMIYLDEIRTYPLWALLLVTIGIATLVYGVCMLSASKESSPVITDEFDFEDDEPKGGDMNEWDTMSVEGGSNTEGSETGMLNNTIDKKRLSIAGKQFGDGRIFSFSSKRFSIGGSSSIFRMSTLRSNNLKTDFLDIKSSHINNIDLDNNSSASQITIENEDKLSDEFTTQTIIPIAYSATKTYEVNDLMLFTPTAPSEHYMNLSSSHNHQTSDNNMPSILSPSHQRTGHVYPSDAESVVFARSFDDLLYPDALKNKDLNSQA</sequence>
<evidence type="ECO:0000313" key="2">
    <source>
        <dbReference type="Proteomes" id="UP000789366"/>
    </source>
</evidence>
<evidence type="ECO:0000313" key="1">
    <source>
        <dbReference type="EMBL" id="CAG8472857.1"/>
    </source>
</evidence>
<protein>
    <submittedName>
        <fullName evidence="1">3900_t:CDS:1</fullName>
    </submittedName>
</protein>
<reference evidence="1" key="1">
    <citation type="submission" date="2021-06" db="EMBL/GenBank/DDBJ databases">
        <authorList>
            <person name="Kallberg Y."/>
            <person name="Tangrot J."/>
            <person name="Rosling A."/>
        </authorList>
    </citation>
    <scope>NUCLEOTIDE SEQUENCE</scope>
    <source>
        <strain evidence="1">28 12/20/2015</strain>
    </source>
</reference>
<keyword evidence="2" id="KW-1185">Reference proteome</keyword>
<gene>
    <name evidence="1" type="ORF">SPELUC_LOCUS1778</name>
</gene>
<organism evidence="1 2">
    <name type="scientific">Cetraspora pellucida</name>
    <dbReference type="NCBI Taxonomy" id="1433469"/>
    <lineage>
        <taxon>Eukaryota</taxon>
        <taxon>Fungi</taxon>
        <taxon>Fungi incertae sedis</taxon>
        <taxon>Mucoromycota</taxon>
        <taxon>Glomeromycotina</taxon>
        <taxon>Glomeromycetes</taxon>
        <taxon>Diversisporales</taxon>
        <taxon>Gigasporaceae</taxon>
        <taxon>Cetraspora</taxon>
    </lineage>
</organism>
<dbReference type="Proteomes" id="UP000789366">
    <property type="component" value="Unassembled WGS sequence"/>
</dbReference>
<name>A0ACA9KH17_9GLOM</name>
<dbReference type="EMBL" id="CAJVPW010001016">
    <property type="protein sequence ID" value="CAG8472857.1"/>
    <property type="molecule type" value="Genomic_DNA"/>
</dbReference>
<proteinExistence type="predicted"/>
<comment type="caution">
    <text evidence="1">The sequence shown here is derived from an EMBL/GenBank/DDBJ whole genome shotgun (WGS) entry which is preliminary data.</text>
</comment>